<dbReference type="PANTHER" id="PTHR42776:SF13">
    <property type="entry name" value="DIPEPTIDYL-PEPTIDASE 5"/>
    <property type="match status" value="1"/>
</dbReference>
<comment type="similarity">
    <text evidence="1">Belongs to the peptidase S9C family.</text>
</comment>
<keyword evidence="8" id="KW-1185">Reference proteome</keyword>
<name>A0ABN7IQW1_9BASI</name>
<dbReference type="Gene3D" id="2.120.10.30">
    <property type="entry name" value="TolB, C-terminal domain"/>
    <property type="match status" value="1"/>
</dbReference>
<dbReference type="InterPro" id="IPR001375">
    <property type="entry name" value="Peptidase_S9_cat"/>
</dbReference>
<evidence type="ECO:0000256" key="3">
    <source>
        <dbReference type="ARBA" id="ARBA00022801"/>
    </source>
</evidence>
<feature type="non-terminal residue" evidence="7">
    <location>
        <position position="815"/>
    </location>
</feature>
<comment type="caution">
    <text evidence="7">The sequence shown here is derived from an EMBL/GenBank/DDBJ whole genome shotgun (WGS) entry which is preliminary data.</text>
</comment>
<sequence length="815" mass="88126">MSSPPPSQGYRISGQGPEGGLPNTSSTIEGNLYTPGAQRYDPTTAQELGITRGNDGSLGVTKADSKGACNLIPNPESKLSQLSTGGRGGDQVHQPIYAHDVSMPPNVPHFAPQSNERVSVAAAATVAVAAARSSLSPLTPEKLIEAPRAGEGLASPNGLHALIGVTEHGIGSPAKVTTLKTIYHLTLPAHIAANGKKGKEPVLAKPQPLVYNVTDAVFIGDDEAAWIYEGVLYYKNVSETDLAPFIPGTAIGEFPVKATTLKAVIPHKGADKKRTLVFSAEVYDDGKLEAVKDHDESDVEQEWERVRAYDTTFVRHWDRWIKANKRSQLFAIELVRGSKDQASSWTLSADGFRNLMQGTKLEAPVPPFGDGGDYDVGQEHVVFTSRDPDPKKSTAWHTKQDIYISPLSGKSAPRKLTSGTHGIASSPRLSPDGKTVFWLQMAKDGFESDKRVLFSHDLGSGKTTSIFPKWIYSPKSIAFTASGKELHLLVDHKQKNKLFVIPLTKSQDGSVDVSSSASEPQELVSAVSVKAVQPVIHGGALITGSTHFSTVELYWLAPTAGSKLVQLTKFGEESAALADVDFGPESEEIHWAGAGGRTAHGWILKPPGFKASKKYPLVVLIHGGPEDAWTNAWSVRWNPAVYAAAGFIVFTPNPAGSVSFGQSYQEEILNSWGGRPYQDILSGVHHVVRVVDGVDGARVVAAGASFGGYSINWLQGHNNDGLFKALVCHDGVFNTLATFYSTDEIWFPQSEFGGVPWEVPEQYERWNPQGHVANWKTPQLIIHGGRDYRLTESEGLSAFNALQRRGVDSRFLYFP</sequence>
<dbReference type="Proteomes" id="UP000836402">
    <property type="component" value="Unassembled WGS sequence"/>
</dbReference>
<evidence type="ECO:0000313" key="7">
    <source>
        <dbReference type="EMBL" id="CAD6904036.1"/>
    </source>
</evidence>
<dbReference type="SUPFAM" id="SSF53474">
    <property type="entry name" value="alpha/beta-Hydrolases"/>
    <property type="match status" value="1"/>
</dbReference>
<keyword evidence="3" id="KW-0378">Hydrolase</keyword>
<proteinExistence type="inferred from homology"/>
<evidence type="ECO:0000256" key="2">
    <source>
        <dbReference type="ARBA" id="ARBA00022729"/>
    </source>
</evidence>
<dbReference type="InterPro" id="IPR029058">
    <property type="entry name" value="AB_hydrolase_fold"/>
</dbReference>
<evidence type="ECO:0000313" key="8">
    <source>
        <dbReference type="Proteomes" id="UP000836402"/>
    </source>
</evidence>
<protein>
    <recommendedName>
        <fullName evidence="4">Dipeptidyl-peptidase V</fullName>
    </recommendedName>
</protein>
<evidence type="ECO:0000256" key="4">
    <source>
        <dbReference type="ARBA" id="ARBA00032829"/>
    </source>
</evidence>
<evidence type="ECO:0000259" key="6">
    <source>
        <dbReference type="Pfam" id="PF00326"/>
    </source>
</evidence>
<dbReference type="InterPro" id="IPR011042">
    <property type="entry name" value="6-blade_b-propeller_TolB-like"/>
</dbReference>
<dbReference type="PANTHER" id="PTHR42776">
    <property type="entry name" value="SERINE PEPTIDASE S9 FAMILY MEMBER"/>
    <property type="match status" value="1"/>
</dbReference>
<dbReference type="Gene3D" id="3.40.50.1820">
    <property type="entry name" value="alpha/beta hydrolase"/>
    <property type="match status" value="1"/>
</dbReference>
<accession>A0ABN7IQW1</accession>
<feature type="region of interest" description="Disordered" evidence="5">
    <location>
        <begin position="1"/>
        <end position="40"/>
    </location>
</feature>
<evidence type="ECO:0000256" key="5">
    <source>
        <dbReference type="SAM" id="MobiDB-lite"/>
    </source>
</evidence>
<dbReference type="Pfam" id="PF00326">
    <property type="entry name" value="Peptidase_S9"/>
    <property type="match status" value="1"/>
</dbReference>
<evidence type="ECO:0000256" key="1">
    <source>
        <dbReference type="ARBA" id="ARBA00010040"/>
    </source>
</evidence>
<dbReference type="SUPFAM" id="SSF82171">
    <property type="entry name" value="DPP6 N-terminal domain-like"/>
    <property type="match status" value="1"/>
</dbReference>
<keyword evidence="2" id="KW-0732">Signal</keyword>
<feature type="domain" description="Peptidase S9 prolyl oligopeptidase catalytic" evidence="6">
    <location>
        <begin position="633"/>
        <end position="815"/>
    </location>
</feature>
<feature type="region of interest" description="Disordered" evidence="5">
    <location>
        <begin position="69"/>
        <end position="89"/>
    </location>
</feature>
<reference evidence="7" key="1">
    <citation type="submission" date="2020-10" db="EMBL/GenBank/DDBJ databases">
        <authorList>
            <person name="Sedaghatjoo S."/>
        </authorList>
    </citation>
    <scope>NUCLEOTIDE SEQUENCE</scope>
    <source>
        <strain evidence="7">AZH3</strain>
    </source>
</reference>
<organism evidence="7 8">
    <name type="scientific">Tilletia caries</name>
    <name type="common">wheat bunt fungus</name>
    <dbReference type="NCBI Taxonomy" id="13290"/>
    <lineage>
        <taxon>Eukaryota</taxon>
        <taxon>Fungi</taxon>
        <taxon>Dikarya</taxon>
        <taxon>Basidiomycota</taxon>
        <taxon>Ustilaginomycotina</taxon>
        <taxon>Exobasidiomycetes</taxon>
        <taxon>Tilletiales</taxon>
        <taxon>Tilletiaceae</taxon>
        <taxon>Tilletia</taxon>
    </lineage>
</organism>
<gene>
    <name evidence="7" type="ORF">JKIAZH3_G7079</name>
</gene>
<dbReference type="EMBL" id="CAJHJG010000588">
    <property type="protein sequence ID" value="CAD6904036.1"/>
    <property type="molecule type" value="Genomic_DNA"/>
</dbReference>